<reference evidence="2" key="1">
    <citation type="submission" date="2018-10" db="EMBL/GenBank/DDBJ databases">
        <title>Effector identification in a new, highly contiguous assembly of the strawberry crown rot pathogen Phytophthora cactorum.</title>
        <authorList>
            <person name="Armitage A.D."/>
            <person name="Nellist C.F."/>
            <person name="Bates H."/>
            <person name="Vickerstaff R.J."/>
            <person name="Harrison R.J."/>
        </authorList>
    </citation>
    <scope>NUCLEOTIDE SEQUENCE</scope>
    <source>
        <strain evidence="2">4040</strain>
    </source>
</reference>
<evidence type="ECO:0000313" key="3">
    <source>
        <dbReference type="Proteomes" id="UP000736787"/>
    </source>
</evidence>
<gene>
    <name evidence="2" type="ORF">PC117_g12046</name>
</gene>
<evidence type="ECO:0000313" key="2">
    <source>
        <dbReference type="EMBL" id="KAG2936539.1"/>
    </source>
</evidence>
<proteinExistence type="predicted"/>
<comment type="caution">
    <text evidence="2">The sequence shown here is derived from an EMBL/GenBank/DDBJ whole genome shotgun (WGS) entry which is preliminary data.</text>
</comment>
<organism evidence="2 3">
    <name type="scientific">Phytophthora cactorum</name>
    <dbReference type="NCBI Taxonomy" id="29920"/>
    <lineage>
        <taxon>Eukaryota</taxon>
        <taxon>Sar</taxon>
        <taxon>Stramenopiles</taxon>
        <taxon>Oomycota</taxon>
        <taxon>Peronosporomycetes</taxon>
        <taxon>Peronosporales</taxon>
        <taxon>Peronosporaceae</taxon>
        <taxon>Phytophthora</taxon>
    </lineage>
</organism>
<dbReference type="InterPro" id="IPR007021">
    <property type="entry name" value="DUF659"/>
</dbReference>
<sequence>MAPKMRPMMWSSVTTGDQAHTGDFMASEGSRIIAEVEAVAGFGKVIAVVSGNAANMKKAERLVEAKHPNVVFNGCPAHTMNLLLKNMFKIDFFLRTS</sequence>
<dbReference type="VEuPathDB" id="FungiDB:PC110_g21662"/>
<evidence type="ECO:0000259" key="1">
    <source>
        <dbReference type="Pfam" id="PF04937"/>
    </source>
</evidence>
<feature type="domain" description="DUF659" evidence="1">
    <location>
        <begin position="8"/>
        <end position="93"/>
    </location>
</feature>
<dbReference type="AlphaFoldDB" id="A0A8T1D724"/>
<name>A0A8T1D724_9STRA</name>
<dbReference type="EMBL" id="RCMK01000323">
    <property type="protein sequence ID" value="KAG2936539.1"/>
    <property type="molecule type" value="Genomic_DNA"/>
</dbReference>
<dbReference type="Proteomes" id="UP000736787">
    <property type="component" value="Unassembled WGS sequence"/>
</dbReference>
<accession>A0A8T1D724</accession>
<dbReference type="Pfam" id="PF04937">
    <property type="entry name" value="DUF659"/>
    <property type="match status" value="1"/>
</dbReference>
<protein>
    <recommendedName>
        <fullName evidence="1">DUF659 domain-containing protein</fullName>
    </recommendedName>
</protein>